<feature type="compositionally biased region" description="Polar residues" evidence="1">
    <location>
        <begin position="460"/>
        <end position="474"/>
    </location>
</feature>
<dbReference type="InterPro" id="IPR049172">
    <property type="entry name" value="DUF6857_pln"/>
</dbReference>
<dbReference type="PANTHER" id="PTHR31928:SF7">
    <property type="entry name" value="FACTOR 1-DELTA, PUTATIVE (DUF936)-RELATED"/>
    <property type="match status" value="1"/>
</dbReference>
<dbReference type="InterPro" id="IPR048297">
    <property type="entry name" value="DUF936_dom_pln"/>
</dbReference>
<evidence type="ECO:0000259" key="2">
    <source>
        <dbReference type="Pfam" id="PF06075"/>
    </source>
</evidence>
<evidence type="ECO:0000313" key="4">
    <source>
        <dbReference type="EMBL" id="KAL2461344.1"/>
    </source>
</evidence>
<evidence type="ECO:0000313" key="5">
    <source>
        <dbReference type="Proteomes" id="UP001604336"/>
    </source>
</evidence>
<reference evidence="5" key="1">
    <citation type="submission" date="2024-07" db="EMBL/GenBank/DDBJ databases">
        <title>Two chromosome-level genome assemblies of Korean endemic species Abeliophyllum distichum and Forsythia ovata (Oleaceae).</title>
        <authorList>
            <person name="Jang H."/>
        </authorList>
    </citation>
    <scope>NUCLEOTIDE SEQUENCE [LARGE SCALE GENOMIC DNA]</scope>
</reference>
<name>A0ABD1PBR6_9LAMI</name>
<dbReference type="Pfam" id="PF21647">
    <property type="entry name" value="DUF6857"/>
    <property type="match status" value="1"/>
</dbReference>
<sequence length="572" mass="62499">MASLTPGTLLKLLQNVDNKDFKVAGEHRSALLQVISIVPSLGDDPWESRGYYLRVSDSVHSAYVSVSDEDVELILGDKIQLGQFIHVSRLDSGSPVPVLRGVKPVPKRRTCIGDPKDLIAGDFLNAKKVEGKVKTTKGKVKKDEEGKIRRLSLGNGKVGCGEGRRLSLDSTRKGWDNCPVSKNGGKGVSKSKSNNFHSISDSMVTKKVSPEEDLMLKHSSTSPLKSKNMIVSPKNLSKPITKNLKSSDSGIFPSNFSCKNWSDSKILWSSLSPTVRDIGKEVQNYRNVAFVSAARALEEASASEGIIRCLSMFAELCSSSQQDSTGPLVEQFLNLHGSMQKTALVINALISTRTSDAKDSNTCSLQCSPPKINHKSANKNASLWVQAAVGTGLSKFSLFTNEGEKCIANGENHHYVRVENTAKKSDEENHSPKNRKNPINHGSSRSASEVKGLPYRSRRSFPSTEGTSVGTEAWSQDSGLKDVANLADKLLSSSRVWFLNYLEGSLNNGFGLKTKGDRSGIASLLGQLRSVNQWLDDAFKEGCRDDERIERLKKKLYAFLLDHVDSALLTGR</sequence>
<proteinExistence type="predicted"/>
<evidence type="ECO:0000256" key="1">
    <source>
        <dbReference type="SAM" id="MobiDB-lite"/>
    </source>
</evidence>
<dbReference type="Pfam" id="PF06075">
    <property type="entry name" value="DUF936"/>
    <property type="match status" value="1"/>
</dbReference>
<comment type="caution">
    <text evidence="4">The sequence shown here is derived from an EMBL/GenBank/DDBJ whole genome shotgun (WGS) entry which is preliminary data.</text>
</comment>
<dbReference type="PANTHER" id="PTHR31928">
    <property type="entry name" value="EXPRESSED PROTEIN"/>
    <property type="match status" value="1"/>
</dbReference>
<feature type="region of interest" description="Disordered" evidence="1">
    <location>
        <begin position="421"/>
        <end position="474"/>
    </location>
</feature>
<feature type="compositionally biased region" description="Low complexity" evidence="1">
    <location>
        <begin position="180"/>
        <end position="195"/>
    </location>
</feature>
<protein>
    <submittedName>
        <fullName evidence="4">Uncharacterized protein</fullName>
    </submittedName>
</protein>
<evidence type="ECO:0000259" key="3">
    <source>
        <dbReference type="Pfam" id="PF21647"/>
    </source>
</evidence>
<gene>
    <name evidence="4" type="ORF">Adt_44764</name>
</gene>
<dbReference type="EMBL" id="JBFOLK010000014">
    <property type="protein sequence ID" value="KAL2461344.1"/>
    <property type="molecule type" value="Genomic_DNA"/>
</dbReference>
<dbReference type="Proteomes" id="UP001604336">
    <property type="component" value="Unassembled WGS sequence"/>
</dbReference>
<feature type="compositionally biased region" description="Basic and acidic residues" evidence="1">
    <location>
        <begin position="421"/>
        <end position="431"/>
    </location>
</feature>
<feature type="region of interest" description="Disordered" evidence="1">
    <location>
        <begin position="177"/>
        <end position="196"/>
    </location>
</feature>
<organism evidence="4 5">
    <name type="scientific">Abeliophyllum distichum</name>
    <dbReference type="NCBI Taxonomy" id="126358"/>
    <lineage>
        <taxon>Eukaryota</taxon>
        <taxon>Viridiplantae</taxon>
        <taxon>Streptophyta</taxon>
        <taxon>Embryophyta</taxon>
        <taxon>Tracheophyta</taxon>
        <taxon>Spermatophyta</taxon>
        <taxon>Magnoliopsida</taxon>
        <taxon>eudicotyledons</taxon>
        <taxon>Gunneridae</taxon>
        <taxon>Pentapetalae</taxon>
        <taxon>asterids</taxon>
        <taxon>lamiids</taxon>
        <taxon>Lamiales</taxon>
        <taxon>Oleaceae</taxon>
        <taxon>Forsythieae</taxon>
        <taxon>Abeliophyllum</taxon>
    </lineage>
</organism>
<feature type="domain" description="DUF936" evidence="2">
    <location>
        <begin position="4"/>
        <end position="119"/>
    </location>
</feature>
<feature type="domain" description="DUF6857" evidence="3">
    <location>
        <begin position="258"/>
        <end position="568"/>
    </location>
</feature>
<dbReference type="AlphaFoldDB" id="A0ABD1PBR6"/>
<accession>A0ABD1PBR6</accession>
<dbReference type="InterPro" id="IPR010341">
    <property type="entry name" value="DUF936_pln"/>
</dbReference>
<keyword evidence="5" id="KW-1185">Reference proteome</keyword>